<name>A0A6J4KU49_9ACTN</name>
<accession>A0A6J4KU49</accession>
<reference evidence="3" key="1">
    <citation type="submission" date="2020-02" db="EMBL/GenBank/DDBJ databases">
        <authorList>
            <person name="Meier V. D."/>
        </authorList>
    </citation>
    <scope>NUCLEOTIDE SEQUENCE</scope>
    <source>
        <strain evidence="3">AVDCRST_MAG46</strain>
    </source>
</reference>
<organism evidence="3">
    <name type="scientific">uncultured Nocardioidaceae bacterium</name>
    <dbReference type="NCBI Taxonomy" id="253824"/>
    <lineage>
        <taxon>Bacteria</taxon>
        <taxon>Bacillati</taxon>
        <taxon>Actinomycetota</taxon>
        <taxon>Actinomycetes</taxon>
        <taxon>Propionibacteriales</taxon>
        <taxon>Nocardioidaceae</taxon>
        <taxon>environmental samples</taxon>
    </lineage>
</organism>
<evidence type="ECO:0000313" key="3">
    <source>
        <dbReference type="EMBL" id="CAA9314349.1"/>
    </source>
</evidence>
<keyword evidence="2" id="KW-1133">Transmembrane helix</keyword>
<keyword evidence="2" id="KW-0812">Transmembrane</keyword>
<dbReference type="AlphaFoldDB" id="A0A6J4KU49"/>
<proteinExistence type="predicted"/>
<dbReference type="EMBL" id="CADCUD010000032">
    <property type="protein sequence ID" value="CAA9314349.1"/>
    <property type="molecule type" value="Genomic_DNA"/>
</dbReference>
<sequence length="136" mass="14651">MSRVRLLPASAAATMLVVIATLAYRMRQRSSGRRSDGAAARTRADPLENPPPRPLPDFVEIGPDLFKKTNASSDAELASAIRRLRREATSLAVEAGTARRKGDQQSERVLMGRAVAAAGDAQAYQGYLDGRRLSSV</sequence>
<evidence type="ECO:0000256" key="2">
    <source>
        <dbReference type="SAM" id="Phobius"/>
    </source>
</evidence>
<feature type="region of interest" description="Disordered" evidence="1">
    <location>
        <begin position="30"/>
        <end position="61"/>
    </location>
</feature>
<feature type="transmembrane region" description="Helical" evidence="2">
    <location>
        <begin position="6"/>
        <end position="24"/>
    </location>
</feature>
<gene>
    <name evidence="3" type="ORF">AVDCRST_MAG46-384</name>
</gene>
<keyword evidence="2" id="KW-0472">Membrane</keyword>
<protein>
    <submittedName>
        <fullName evidence="3">Uncharacterized protein</fullName>
    </submittedName>
</protein>
<evidence type="ECO:0000256" key="1">
    <source>
        <dbReference type="SAM" id="MobiDB-lite"/>
    </source>
</evidence>